<dbReference type="Gene3D" id="1.25.40.10">
    <property type="entry name" value="Tetratricopeptide repeat domain"/>
    <property type="match status" value="2"/>
</dbReference>
<evidence type="ECO:0000313" key="4">
    <source>
        <dbReference type="Proteomes" id="UP000654075"/>
    </source>
</evidence>
<gene>
    <name evidence="3" type="ORF">PGLA1383_LOCUS16237</name>
</gene>
<dbReference type="EMBL" id="CAJNNV010009787">
    <property type="protein sequence ID" value="CAE8597808.1"/>
    <property type="molecule type" value="Genomic_DNA"/>
</dbReference>
<dbReference type="PANTHER" id="PTHR47447">
    <property type="entry name" value="OS03G0856100 PROTEIN"/>
    <property type="match status" value="1"/>
</dbReference>
<keyword evidence="4" id="KW-1185">Reference proteome</keyword>
<feature type="non-terminal residue" evidence="3">
    <location>
        <position position="421"/>
    </location>
</feature>
<evidence type="ECO:0008006" key="5">
    <source>
        <dbReference type="Google" id="ProtNLM"/>
    </source>
</evidence>
<dbReference type="PROSITE" id="PS51375">
    <property type="entry name" value="PPR"/>
    <property type="match status" value="1"/>
</dbReference>
<dbReference type="InterPro" id="IPR002885">
    <property type="entry name" value="PPR_rpt"/>
</dbReference>
<comment type="caution">
    <text evidence="3">The sequence shown here is derived from an EMBL/GenBank/DDBJ whole genome shotgun (WGS) entry which is preliminary data.</text>
</comment>
<dbReference type="NCBIfam" id="TIGR00756">
    <property type="entry name" value="PPR"/>
    <property type="match status" value="1"/>
</dbReference>
<organism evidence="3 4">
    <name type="scientific">Polarella glacialis</name>
    <name type="common">Dinoflagellate</name>
    <dbReference type="NCBI Taxonomy" id="89957"/>
    <lineage>
        <taxon>Eukaryota</taxon>
        <taxon>Sar</taxon>
        <taxon>Alveolata</taxon>
        <taxon>Dinophyceae</taxon>
        <taxon>Suessiales</taxon>
        <taxon>Suessiaceae</taxon>
        <taxon>Polarella</taxon>
    </lineage>
</organism>
<dbReference type="AlphaFoldDB" id="A0A813EH53"/>
<accession>A0A813EH53</accession>
<sequence length="421" mass="46786">AACAMSADSDRADRWLFRMKALEVLPDNSVYHALMEVAAEAARPGQAELWLKRSWQEGFEPDLISFRWMLRAIRKAGDTAQIESWVERLMNAGLKPDISCVNEVIGLFSEQAKMDKVAEWLGVAEQSLKLTFEAETYNLAIAAYTNAGDIEAAEAMMEKMTNEGVSPTAKTFALMVGDGKSPRGNDVVERYAQRLIDENFELDGEIYTSVIGAWAAAGNAQAAEEWYSRMVEQQLDTPEALALLVDALVLSGGAEGEALAEEWITQAKESDMELTPAVYAARASADVFRGDFEQVEARMQQMEVDGLAIDEDCLTVLLLSYARATPQQPLLAEQMFKQQILRGKMLATKEVLEALRAAVGGSRCLALRRELQISAAQRADIMDRMSSDNLGSISDKYKKSGRRVWKKFRPPEMAEESLKWE</sequence>
<dbReference type="InterPro" id="IPR011990">
    <property type="entry name" value="TPR-like_helical_dom_sf"/>
</dbReference>
<evidence type="ECO:0000256" key="1">
    <source>
        <dbReference type="ARBA" id="ARBA00022737"/>
    </source>
</evidence>
<protein>
    <recommendedName>
        <fullName evidence="5">Pentacotripeptide-repeat region of PRORP domain-containing protein</fullName>
    </recommendedName>
</protein>
<dbReference type="PANTHER" id="PTHR47447:SF17">
    <property type="entry name" value="OS12G0638900 PROTEIN"/>
    <property type="match status" value="1"/>
</dbReference>
<dbReference type="Pfam" id="PF13041">
    <property type="entry name" value="PPR_2"/>
    <property type="match status" value="1"/>
</dbReference>
<dbReference type="Pfam" id="PF01535">
    <property type="entry name" value="PPR"/>
    <property type="match status" value="1"/>
</dbReference>
<evidence type="ECO:0000256" key="2">
    <source>
        <dbReference type="PROSITE-ProRule" id="PRU00708"/>
    </source>
</evidence>
<dbReference type="Pfam" id="PF13812">
    <property type="entry name" value="PPR_3"/>
    <property type="match status" value="1"/>
</dbReference>
<dbReference type="OrthoDB" id="185373at2759"/>
<feature type="repeat" description="PPR" evidence="2">
    <location>
        <begin position="133"/>
        <end position="167"/>
    </location>
</feature>
<reference evidence="3" key="1">
    <citation type="submission" date="2021-02" db="EMBL/GenBank/DDBJ databases">
        <authorList>
            <person name="Dougan E. K."/>
            <person name="Rhodes N."/>
            <person name="Thang M."/>
            <person name="Chan C."/>
        </authorList>
    </citation>
    <scope>NUCLEOTIDE SEQUENCE</scope>
</reference>
<evidence type="ECO:0000313" key="3">
    <source>
        <dbReference type="EMBL" id="CAE8597808.1"/>
    </source>
</evidence>
<proteinExistence type="predicted"/>
<name>A0A813EH53_POLGL</name>
<dbReference type="Proteomes" id="UP000654075">
    <property type="component" value="Unassembled WGS sequence"/>
</dbReference>
<keyword evidence="1" id="KW-0677">Repeat</keyword>